<name>A0A8H4KG84_9HYPO</name>
<dbReference type="GO" id="GO:0046486">
    <property type="term" value="P:glycerolipid metabolic process"/>
    <property type="evidence" value="ECO:0007669"/>
    <property type="project" value="UniProtKB-ARBA"/>
</dbReference>
<dbReference type="InterPro" id="IPR016035">
    <property type="entry name" value="Acyl_Trfase/lysoPLipase"/>
</dbReference>
<dbReference type="SUPFAM" id="SSF57903">
    <property type="entry name" value="FYVE/PHD zinc finger"/>
    <property type="match status" value="1"/>
</dbReference>
<dbReference type="OrthoDB" id="194358at2759"/>
<dbReference type="EMBL" id="JAADJG010000329">
    <property type="protein sequence ID" value="KAF4448554.1"/>
    <property type="molecule type" value="Genomic_DNA"/>
</dbReference>
<dbReference type="SUPFAM" id="SSF52540">
    <property type="entry name" value="P-loop containing nucleoside triphosphate hydrolases"/>
    <property type="match status" value="1"/>
</dbReference>
<gene>
    <name evidence="5" type="ORF">F53441_8031</name>
</gene>
<organism evidence="5 6">
    <name type="scientific">Fusarium austroafricanum</name>
    <dbReference type="NCBI Taxonomy" id="2364996"/>
    <lineage>
        <taxon>Eukaryota</taxon>
        <taxon>Fungi</taxon>
        <taxon>Dikarya</taxon>
        <taxon>Ascomycota</taxon>
        <taxon>Pezizomycotina</taxon>
        <taxon>Sordariomycetes</taxon>
        <taxon>Hypocreomycetidae</taxon>
        <taxon>Hypocreales</taxon>
        <taxon>Nectriaceae</taxon>
        <taxon>Fusarium</taxon>
        <taxon>Fusarium concolor species complex</taxon>
    </lineage>
</organism>
<dbReference type="GO" id="GO:0016042">
    <property type="term" value="P:lipid catabolic process"/>
    <property type="evidence" value="ECO:0007669"/>
    <property type="project" value="UniProtKB-KW"/>
</dbReference>
<proteinExistence type="predicted"/>
<dbReference type="PANTHER" id="PTHR24185:SF1">
    <property type="entry name" value="CALCIUM-INDEPENDENT PHOSPHOLIPASE A2-GAMMA"/>
    <property type="match status" value="1"/>
</dbReference>
<dbReference type="Pfam" id="PF01734">
    <property type="entry name" value="Patatin"/>
    <property type="match status" value="1"/>
</dbReference>
<accession>A0A8H4KG84</accession>
<reference evidence="5" key="1">
    <citation type="submission" date="2020-01" db="EMBL/GenBank/DDBJ databases">
        <title>Identification and distribution of gene clusters putatively required for synthesis of sphingolipid metabolism inhibitors in phylogenetically diverse species of the filamentous fungus Fusarium.</title>
        <authorList>
            <person name="Kim H.-S."/>
            <person name="Busman M."/>
            <person name="Brown D.W."/>
            <person name="Divon H."/>
            <person name="Uhlig S."/>
            <person name="Proctor R.H."/>
        </authorList>
    </citation>
    <scope>NUCLEOTIDE SEQUENCE</scope>
    <source>
        <strain evidence="5">NRRL 53441</strain>
    </source>
</reference>
<dbReference type="CDD" id="cd07199">
    <property type="entry name" value="Pat17_PNPLA8_PNPLA9_like"/>
    <property type="match status" value="1"/>
</dbReference>
<evidence type="ECO:0000256" key="2">
    <source>
        <dbReference type="ARBA" id="ARBA00022963"/>
    </source>
</evidence>
<keyword evidence="2" id="KW-0442">Lipid degradation</keyword>
<dbReference type="AlphaFoldDB" id="A0A8H4KG84"/>
<evidence type="ECO:0000259" key="4">
    <source>
        <dbReference type="Pfam" id="PF01734"/>
    </source>
</evidence>
<dbReference type="InterPro" id="IPR011011">
    <property type="entry name" value="Znf_FYVE_PHD"/>
</dbReference>
<dbReference type="GO" id="GO:0016020">
    <property type="term" value="C:membrane"/>
    <property type="evidence" value="ECO:0007669"/>
    <property type="project" value="TreeGrafter"/>
</dbReference>
<protein>
    <recommendedName>
        <fullName evidence="4">PNPLA domain-containing protein</fullName>
    </recommendedName>
</protein>
<dbReference type="Gene3D" id="3.40.1090.10">
    <property type="entry name" value="Cytosolic phospholipase A2 catalytic domain"/>
    <property type="match status" value="2"/>
</dbReference>
<dbReference type="SUPFAM" id="SSF52151">
    <property type="entry name" value="FabD/lysophospholipase-like"/>
    <property type="match status" value="2"/>
</dbReference>
<dbReference type="GO" id="GO:0047499">
    <property type="term" value="F:calcium-independent phospholipase A2 activity"/>
    <property type="evidence" value="ECO:0007669"/>
    <property type="project" value="TreeGrafter"/>
</dbReference>
<dbReference type="InterPro" id="IPR002641">
    <property type="entry name" value="PNPLA_dom"/>
</dbReference>
<sequence length="1073" mass="121158">MMTKSQTDSVISFKTDSETENESEIEALREYTQSHVNVNFSGGVDSASTFVDITWPVPSNEFIRIHAVNLKISTTCRICRQPGRPSELVFCTGCGAPKRPVHKKCLARDREHILGSARRTSGDGDQDCEEVEYVDYVFTRYLLRAPTPSLRPELHANDATCTWIGVPVLQKHDKPQIHVWSRLKDLLQMSQQAHQRQYPNLISFVGDTGSGKSTLIRTMIHMAQPENRQEASVPVPGLPEDRFVSTSSDIHAYADPLTLSTMSPMVYVDCEGFVGSDRPVSQEIVTALSEPGWLLECKYGTKFAEHSVHKYFQEKQDKLLKKVKQFLEGATNRINLEWGCLDSPDPRSPGARRTVDGRELCRVAHETRKRVVGSLYPRVLYGFSDLVCFVSTNGRSSDAFLGELIQWAQESHDRILNQQMKPALIIIINKELNMDLHGNTSSNPTEDLLRGFQNTERFERLQRFWKEREHPIEKTADLLRCYYSDFKVVLIPALTGKSSPAETVAVSQSIKRLYETIRASVAQVRRCKIQSCTESDLATLNTHLNRSLSILGQDDRNALDLHEIVTEDSPIPTKLSDHMASTLQKMCKYLKLDTTDEIGGEQALVDRFAPYVGACIVAQMGWIGDSDLETRRTTKERLVAEAQLGLQKFRLKHWRCEARDVQGKRRCQNYHDGHDKGHQFKSRADSTVETLIIKGDKSSDICDWKPKRIKPRDAGPRVLALDGGGVRGVVELYVLREIEKHVGYGISIHELFDLVVGTSTEDYFSREDEQFNDFKVWEAARATSAAPAFFQPFVHKKTQRSYEDGALVYNNPVSLAFSEVDKIWPESLPPDIVLSIGTGLVIEPTTGKVVMKRNSTLEGLKKLLPGGLRKQIEAGLGIIQASMSCHEAWREFKRVSVPEPRVRDNCHRVNVGLTQRVEIDDVGKMDVLLQDCERYLSDDTSVRYYNKGYRTAAQHVRAVSKRLLASLFYYVGPLQDTMAGGKWEGHIFCRLEPGSASAAELLRDHIQFRLAQIPHSSMDTVYSRISPHPVSGSFNLRDLSAHVVLRVAEGTYERYIEVNVPQWEGAWEPISGF</sequence>
<evidence type="ECO:0000256" key="3">
    <source>
        <dbReference type="ARBA" id="ARBA00023098"/>
    </source>
</evidence>
<feature type="domain" description="PNPLA" evidence="4">
    <location>
        <begin position="766"/>
        <end position="816"/>
    </location>
</feature>
<dbReference type="GO" id="GO:0019369">
    <property type="term" value="P:arachidonate metabolic process"/>
    <property type="evidence" value="ECO:0007669"/>
    <property type="project" value="TreeGrafter"/>
</dbReference>
<evidence type="ECO:0000256" key="1">
    <source>
        <dbReference type="ARBA" id="ARBA00022801"/>
    </source>
</evidence>
<keyword evidence="3" id="KW-0443">Lipid metabolism</keyword>
<keyword evidence="6" id="KW-1185">Reference proteome</keyword>
<dbReference type="InterPro" id="IPR027417">
    <property type="entry name" value="P-loop_NTPase"/>
</dbReference>
<comment type="caution">
    <text evidence="5">The sequence shown here is derived from an EMBL/GenBank/DDBJ whole genome shotgun (WGS) entry which is preliminary data.</text>
</comment>
<evidence type="ECO:0000313" key="5">
    <source>
        <dbReference type="EMBL" id="KAF4448554.1"/>
    </source>
</evidence>
<dbReference type="Proteomes" id="UP000605986">
    <property type="component" value="Unassembled WGS sequence"/>
</dbReference>
<keyword evidence="1" id="KW-0378">Hydrolase</keyword>
<evidence type="ECO:0000313" key="6">
    <source>
        <dbReference type="Proteomes" id="UP000605986"/>
    </source>
</evidence>
<dbReference type="PANTHER" id="PTHR24185">
    <property type="entry name" value="CALCIUM-INDEPENDENT PHOSPHOLIPASE A2-GAMMA"/>
    <property type="match status" value="1"/>
</dbReference>